<organism evidence="1">
    <name type="scientific">marine sediment metagenome</name>
    <dbReference type="NCBI Taxonomy" id="412755"/>
    <lineage>
        <taxon>unclassified sequences</taxon>
        <taxon>metagenomes</taxon>
        <taxon>ecological metagenomes</taxon>
    </lineage>
</organism>
<name>A0A0F9LR40_9ZZZZ</name>
<reference evidence="1" key="1">
    <citation type="journal article" date="2015" name="Nature">
        <title>Complex archaea that bridge the gap between prokaryotes and eukaryotes.</title>
        <authorList>
            <person name="Spang A."/>
            <person name="Saw J.H."/>
            <person name="Jorgensen S.L."/>
            <person name="Zaremba-Niedzwiedzka K."/>
            <person name="Martijn J."/>
            <person name="Lind A.E."/>
            <person name="van Eijk R."/>
            <person name="Schleper C."/>
            <person name="Guy L."/>
            <person name="Ettema T.J."/>
        </authorList>
    </citation>
    <scope>NUCLEOTIDE SEQUENCE</scope>
</reference>
<dbReference type="EMBL" id="LAZR01005956">
    <property type="protein sequence ID" value="KKM95848.1"/>
    <property type="molecule type" value="Genomic_DNA"/>
</dbReference>
<sequence length="66" mass="7744">MLKVISTSKNGLSRQVVHLLSLGGLRTRTKLEDVSRHKKPRQHSTTRHQWKVGGKWQEIDFYFVKD</sequence>
<accession>A0A0F9LR40</accession>
<gene>
    <name evidence="1" type="ORF">LCGC14_1184180</name>
</gene>
<dbReference type="AlphaFoldDB" id="A0A0F9LR40"/>
<protein>
    <submittedName>
        <fullName evidence="1">Uncharacterized protein</fullName>
    </submittedName>
</protein>
<proteinExistence type="predicted"/>
<comment type="caution">
    <text evidence="1">The sequence shown here is derived from an EMBL/GenBank/DDBJ whole genome shotgun (WGS) entry which is preliminary data.</text>
</comment>
<evidence type="ECO:0000313" key="1">
    <source>
        <dbReference type="EMBL" id="KKM95848.1"/>
    </source>
</evidence>